<dbReference type="InterPro" id="IPR001537">
    <property type="entry name" value="SpoU_MeTrfase"/>
</dbReference>
<feature type="domain" description="tRNA/rRNA methyltransferase SpoU type" evidence="6">
    <location>
        <begin position="223"/>
        <end position="355"/>
    </location>
</feature>
<dbReference type="GO" id="GO:0003723">
    <property type="term" value="F:RNA binding"/>
    <property type="evidence" value="ECO:0007669"/>
    <property type="project" value="InterPro"/>
</dbReference>
<dbReference type="EMBL" id="CP056069">
    <property type="protein sequence ID" value="UKK00096.2"/>
    <property type="molecule type" value="Genomic_DNA"/>
</dbReference>
<dbReference type="PROSITE" id="PS50082">
    <property type="entry name" value="WD_REPEATS_2"/>
    <property type="match status" value="2"/>
</dbReference>
<evidence type="ECO:0000313" key="8">
    <source>
        <dbReference type="Proteomes" id="UP000244811"/>
    </source>
</evidence>
<keyword evidence="4" id="KW-0677">Repeat</keyword>
<dbReference type="SUPFAM" id="SSF50978">
    <property type="entry name" value="WD40 repeat-like"/>
    <property type="match status" value="1"/>
</dbReference>
<dbReference type="GO" id="GO:0008173">
    <property type="term" value="F:RNA methyltransferase activity"/>
    <property type="evidence" value="ECO:0007669"/>
    <property type="project" value="InterPro"/>
</dbReference>
<dbReference type="Gene3D" id="3.40.1280.10">
    <property type="match status" value="1"/>
</dbReference>
<proteinExistence type="predicted"/>
<dbReference type="SMART" id="SM00320">
    <property type="entry name" value="WD40"/>
    <property type="match status" value="4"/>
</dbReference>
<evidence type="ECO:0000256" key="1">
    <source>
        <dbReference type="ARBA" id="ARBA00022574"/>
    </source>
</evidence>
<protein>
    <recommendedName>
        <fullName evidence="6">tRNA/rRNA methyltransferase SpoU type domain-containing protein</fullName>
    </recommendedName>
</protein>
<dbReference type="GO" id="GO:0006396">
    <property type="term" value="P:RNA processing"/>
    <property type="evidence" value="ECO:0007669"/>
    <property type="project" value="InterPro"/>
</dbReference>
<evidence type="ECO:0000256" key="5">
    <source>
        <dbReference type="PROSITE-ProRule" id="PRU00221"/>
    </source>
</evidence>
<dbReference type="InterPro" id="IPR015943">
    <property type="entry name" value="WD40/YVTN_repeat-like_dom_sf"/>
</dbReference>
<dbReference type="InterPro" id="IPR029026">
    <property type="entry name" value="tRNA_m1G_MTases_N"/>
</dbReference>
<feature type="repeat" description="WD" evidence="5">
    <location>
        <begin position="457"/>
        <end position="489"/>
    </location>
</feature>
<dbReference type="GO" id="GO:0032259">
    <property type="term" value="P:methylation"/>
    <property type="evidence" value="ECO:0007669"/>
    <property type="project" value="UniProtKB-KW"/>
</dbReference>
<sequence length="705" mass="79587">MKFALERSFPILRLNAYNILGSTNQFNPKIFLNNCLALKSGFSTIPEGQKSTVNTLKIPHWIDSDVPAVKTEEIVGTNVDNQLKVLKRIRPFRLNQLSVFNPNPYSLSKPIKKNPVLKHLWKLRVNTVYRRESSKRIVVNASIVKHILTHTDTSFDVILTTRKDLIDFVFSNPDYSSRFSRIQLVDKYTLQYCLRGTTQSYNLVDTVAEAYIPAENKEISPRFVLAFDNIKYTQNLGSLIRTSIALGVDLLYYIKGTTDPFNWKVSSITGGVQYSIPHRFGEHKDLRKFCKQKNLVPIVAHLEGEPLDTLKVSGKGVCLILGNESEGPHQDIFKFAKRVSLYMHPFANSLNVSIADNQAKLTLDKLPDDSISQITWSQTSDPLLLAAGSWDRTLRIWSFKNTPANDLTADLICTFKQNEPILCSTFTNDSVKLFGGGCNNVVLVYDLKKQSQHGMLVARHDNPIMGAHWSPKFKLLMTCGWDGNVRAWDGRQQAPVWSENVGSKIFASDFKNNVLCIADSQKKVVAWNLENLQNPQNKIVMESTLKLKTKTISIFPELLGTKGVVCGSIGGRCAVNYFMEQDRKANFSYKCHRQDQPGRGTQTFPVNAIDFHDKYGTFITGGGDGTFTVWDKENKTKVKSFNNVNAPVVDIKVMGENNLLAYATSYDWERGFNRALMKKTIRSIGIIKLKEEDVKSKPKFVGGRR</sequence>
<dbReference type="Pfam" id="PF00400">
    <property type="entry name" value="WD40"/>
    <property type="match status" value="3"/>
</dbReference>
<dbReference type="InterPro" id="IPR036322">
    <property type="entry name" value="WD40_repeat_dom_sf"/>
</dbReference>
<reference evidence="7" key="1">
    <citation type="submission" date="2022-07" db="EMBL/GenBank/DDBJ databases">
        <title>Evaluation of T. orientalis genome assembly methods using nanopore sequencing and analysis of variation between genomes.</title>
        <authorList>
            <person name="Yam J."/>
            <person name="Micallef M.L."/>
            <person name="Liu M."/>
            <person name="Djordjevic S.P."/>
            <person name="Bogema D.R."/>
            <person name="Jenkins C."/>
        </authorList>
    </citation>
    <scope>NUCLEOTIDE SEQUENCE</scope>
    <source>
        <strain evidence="7">Goon Nure</strain>
    </source>
</reference>
<keyword evidence="2" id="KW-0489">Methyltransferase</keyword>
<evidence type="ECO:0000256" key="2">
    <source>
        <dbReference type="ARBA" id="ARBA00022603"/>
    </source>
</evidence>
<dbReference type="PANTHER" id="PTHR10971">
    <property type="entry name" value="MRNA EXPORT FACTOR AND BUB3"/>
    <property type="match status" value="1"/>
</dbReference>
<keyword evidence="1 5" id="KW-0853">WD repeat</keyword>
<dbReference type="Proteomes" id="UP000244811">
    <property type="component" value="Chromosome 1"/>
</dbReference>
<gene>
    <name evidence="7" type="ORF">MACK_000166</name>
</gene>
<dbReference type="Gene3D" id="2.130.10.10">
    <property type="entry name" value="YVTN repeat-like/Quinoprotein amine dehydrogenase"/>
    <property type="match status" value="1"/>
</dbReference>
<dbReference type="InterPro" id="IPR029028">
    <property type="entry name" value="Alpha/beta_knot_MTases"/>
</dbReference>
<dbReference type="SUPFAM" id="SSF75217">
    <property type="entry name" value="alpha/beta knot"/>
    <property type="match status" value="1"/>
</dbReference>
<dbReference type="AlphaFoldDB" id="A0A976M965"/>
<dbReference type="InterPro" id="IPR001680">
    <property type="entry name" value="WD40_rpt"/>
</dbReference>
<evidence type="ECO:0000256" key="4">
    <source>
        <dbReference type="ARBA" id="ARBA00022737"/>
    </source>
</evidence>
<dbReference type="Pfam" id="PF00588">
    <property type="entry name" value="SpoU_methylase"/>
    <property type="match status" value="1"/>
</dbReference>
<keyword evidence="3" id="KW-0808">Transferase</keyword>
<evidence type="ECO:0000313" key="7">
    <source>
        <dbReference type="EMBL" id="UKK00096.2"/>
    </source>
</evidence>
<dbReference type="CDD" id="cd18095">
    <property type="entry name" value="SpoU-like_rRNA-MTase"/>
    <property type="match status" value="1"/>
</dbReference>
<organism evidence="7 8">
    <name type="scientific">Theileria orientalis</name>
    <dbReference type="NCBI Taxonomy" id="68886"/>
    <lineage>
        <taxon>Eukaryota</taxon>
        <taxon>Sar</taxon>
        <taxon>Alveolata</taxon>
        <taxon>Apicomplexa</taxon>
        <taxon>Aconoidasida</taxon>
        <taxon>Piroplasmida</taxon>
        <taxon>Theileriidae</taxon>
        <taxon>Theileria</taxon>
    </lineage>
</organism>
<evidence type="ECO:0000259" key="6">
    <source>
        <dbReference type="Pfam" id="PF00588"/>
    </source>
</evidence>
<name>A0A976M965_THEOR</name>
<accession>A0A976M965</accession>
<evidence type="ECO:0000256" key="3">
    <source>
        <dbReference type="ARBA" id="ARBA00022679"/>
    </source>
</evidence>
<dbReference type="PROSITE" id="PS50294">
    <property type="entry name" value="WD_REPEATS_REGION"/>
    <property type="match status" value="1"/>
</dbReference>
<feature type="repeat" description="WD" evidence="5">
    <location>
        <begin position="606"/>
        <end position="640"/>
    </location>
</feature>